<evidence type="ECO:0000256" key="5">
    <source>
        <dbReference type="ARBA" id="ARBA00023163"/>
    </source>
</evidence>
<dbReference type="InterPro" id="IPR036388">
    <property type="entry name" value="WH-like_DNA-bd_sf"/>
</dbReference>
<evidence type="ECO:0000259" key="8">
    <source>
        <dbReference type="PROSITE" id="PS51372"/>
    </source>
</evidence>
<keyword evidence="4" id="KW-0010">Activator</keyword>
<dbReference type="Gene3D" id="1.10.10.10">
    <property type="entry name" value="Winged helix-like DNA-binding domain superfamily/Winged helix DNA-binding domain"/>
    <property type="match status" value="2"/>
</dbReference>
<dbReference type="GO" id="GO:0008982">
    <property type="term" value="F:protein-N(PI)-phosphohistidine-sugar phosphotransferase activity"/>
    <property type="evidence" value="ECO:0007669"/>
    <property type="project" value="InterPro"/>
</dbReference>
<dbReference type="PROSITE" id="PS51094">
    <property type="entry name" value="PTS_EIIA_TYPE_2"/>
    <property type="match status" value="1"/>
</dbReference>
<evidence type="ECO:0000313" key="9">
    <source>
        <dbReference type="EMBL" id="MBM7590348.1"/>
    </source>
</evidence>
<dbReference type="CDD" id="cd05568">
    <property type="entry name" value="PTS_IIB_bgl_like"/>
    <property type="match status" value="1"/>
</dbReference>
<dbReference type="InterPro" id="IPR036095">
    <property type="entry name" value="PTS_EIIB-like_sf"/>
</dbReference>
<comment type="caution">
    <text evidence="9">The sequence shown here is derived from an EMBL/GenBank/DDBJ whole genome shotgun (WGS) entry which is preliminary data.</text>
</comment>
<accession>A0A938XTS6</accession>
<feature type="domain" description="PTS EIIA type-2" evidence="6">
    <location>
        <begin position="504"/>
        <end position="643"/>
    </location>
</feature>
<dbReference type="Gene3D" id="1.10.1790.10">
    <property type="entry name" value="PRD domain"/>
    <property type="match status" value="2"/>
</dbReference>
<dbReference type="PANTHER" id="PTHR30185:SF13">
    <property type="entry name" value="LICABCH OPERON REGULATOR-RELATED"/>
    <property type="match status" value="1"/>
</dbReference>
<proteinExistence type="predicted"/>
<dbReference type="RefSeq" id="WP_204518096.1">
    <property type="nucleotide sequence ID" value="NZ_BAABIN010000020.1"/>
</dbReference>
<dbReference type="EMBL" id="JAFBEB010000005">
    <property type="protein sequence ID" value="MBM7590348.1"/>
    <property type="molecule type" value="Genomic_DNA"/>
</dbReference>
<dbReference type="Gene3D" id="3.40.930.10">
    <property type="entry name" value="Mannitol-specific EII, Chain A"/>
    <property type="match status" value="1"/>
</dbReference>
<evidence type="ECO:0000259" key="6">
    <source>
        <dbReference type="PROSITE" id="PS51094"/>
    </source>
</evidence>
<gene>
    <name evidence="9" type="ORF">JOD01_001952</name>
</gene>
<dbReference type="SUPFAM" id="SSF63520">
    <property type="entry name" value="PTS-regulatory domain, PRD"/>
    <property type="match status" value="2"/>
</dbReference>
<dbReference type="InterPro" id="IPR016152">
    <property type="entry name" value="PTrfase/Anion_transptr"/>
</dbReference>
<dbReference type="InterPro" id="IPR013196">
    <property type="entry name" value="HTH_11"/>
</dbReference>
<dbReference type="AlphaFoldDB" id="A0A938XTS6"/>
<dbReference type="Pfam" id="PF05043">
    <property type="entry name" value="Mga"/>
    <property type="match status" value="1"/>
</dbReference>
<dbReference type="Pfam" id="PF00874">
    <property type="entry name" value="PRD"/>
    <property type="match status" value="2"/>
</dbReference>
<reference evidence="9" key="1">
    <citation type="submission" date="2021-01" db="EMBL/GenBank/DDBJ databases">
        <title>Genomic Encyclopedia of Type Strains, Phase IV (KMG-IV): sequencing the most valuable type-strain genomes for metagenomic binning, comparative biology and taxonomic classification.</title>
        <authorList>
            <person name="Goeker M."/>
        </authorList>
    </citation>
    <scope>NUCLEOTIDE SEQUENCE</scope>
    <source>
        <strain evidence="9">DSM 25523</strain>
    </source>
</reference>
<dbReference type="InterPro" id="IPR002178">
    <property type="entry name" value="PTS_EIIA_type-2_dom"/>
</dbReference>
<dbReference type="InterPro" id="IPR050661">
    <property type="entry name" value="BglG_antiterminators"/>
</dbReference>
<dbReference type="Pfam" id="PF08279">
    <property type="entry name" value="HTH_11"/>
    <property type="match status" value="1"/>
</dbReference>
<keyword evidence="5" id="KW-0804">Transcription</keyword>
<dbReference type="GO" id="GO:0009401">
    <property type="term" value="P:phosphoenolpyruvate-dependent sugar phosphotransferase system"/>
    <property type="evidence" value="ECO:0007669"/>
    <property type="project" value="InterPro"/>
</dbReference>
<evidence type="ECO:0000256" key="1">
    <source>
        <dbReference type="ARBA" id="ARBA00022679"/>
    </source>
</evidence>
<name>A0A938XTS6_9BACL</name>
<evidence type="ECO:0000259" key="7">
    <source>
        <dbReference type="PROSITE" id="PS51099"/>
    </source>
</evidence>
<dbReference type="Gene3D" id="3.40.50.2300">
    <property type="match status" value="1"/>
</dbReference>
<sequence>MLTARMSMIVRELLAADTTVTSEYLARVIQVTSRTVRNELKDLDQLLAKHGAAIKSVRGTGYQLVIHDQQQFRQLLKETMENQHFPGLPPNLPEERVQYLIKRLLFADGYIKLEALADELFISKSTLQNDLRAVKKLLQSYEITLEKRPNYGLKIKGEEMKLRFCMAEYLGNRTSSEQDLVNSFADILSSEQINVIRQVILEHVQSSQISLSDVQLQNLIVHIAIACKRIQNGNHVALIADEVKHLSKSNEYQAAAKIVADIEKRLEIAFPAVETAYIAIHLLGTKILSHPALEDGELQSLVDQEILQLGMEILEVIDQDLGLGIKHDRELLLGICLHLKPAINRHRFGMNLRNPMLDAIKSNYPVAFEAAVLAGVVLKRRMEMDIHENELGYLALHIGAAMERKKLNLQPKRCIIVCASGVGSARLLYYKLKAKFGGTLDIVGTTEYYKLAQVALHDLDFVISTIPISMQLPIPIIQVNAILGDSDLSKIESAIGEKSEPNGDYLRPELVFLQQKLETREEVLRFLTGQLQRLGLVDDHFLQKVWERERVSPTCFGNLVAIPHPITPQTDSTFWAICTLQKPIIWEEKRVQLVCLLCVQKNSSEDLQKMYKLLATLVDDSTLVQQLLKCKSYASFLEAFYHQGTP</sequence>
<dbReference type="InterPro" id="IPR011608">
    <property type="entry name" value="PRD"/>
</dbReference>
<dbReference type="Proteomes" id="UP000717624">
    <property type="component" value="Unassembled WGS sequence"/>
</dbReference>
<feature type="domain" description="PRD" evidence="8">
    <location>
        <begin position="301"/>
        <end position="408"/>
    </location>
</feature>
<protein>
    <submittedName>
        <fullName evidence="9">Lichenan operon transcriptional antiterminator</fullName>
    </submittedName>
</protein>
<dbReference type="GO" id="GO:0006355">
    <property type="term" value="P:regulation of DNA-templated transcription"/>
    <property type="evidence" value="ECO:0007669"/>
    <property type="project" value="InterPro"/>
</dbReference>
<dbReference type="CDD" id="cd00211">
    <property type="entry name" value="PTS_IIA_fru"/>
    <property type="match status" value="1"/>
</dbReference>
<dbReference type="InterPro" id="IPR013011">
    <property type="entry name" value="PTS_EIIB_2"/>
</dbReference>
<dbReference type="PANTHER" id="PTHR30185">
    <property type="entry name" value="CRYPTIC BETA-GLUCOSIDE BGL OPERON ANTITERMINATOR"/>
    <property type="match status" value="1"/>
</dbReference>
<keyword evidence="10" id="KW-1185">Reference proteome</keyword>
<dbReference type="PROSITE" id="PS51372">
    <property type="entry name" value="PRD_2"/>
    <property type="match status" value="2"/>
</dbReference>
<organism evidence="9 10">
    <name type="scientific">Brevibacillus fulvus</name>
    <dbReference type="NCBI Taxonomy" id="1125967"/>
    <lineage>
        <taxon>Bacteria</taxon>
        <taxon>Bacillati</taxon>
        <taxon>Bacillota</taxon>
        <taxon>Bacilli</taxon>
        <taxon>Bacillales</taxon>
        <taxon>Paenibacillaceae</taxon>
        <taxon>Brevibacillus</taxon>
    </lineage>
</organism>
<keyword evidence="2" id="KW-0677">Repeat</keyword>
<keyword evidence="1" id="KW-0808">Transferase</keyword>
<keyword evidence="3" id="KW-0805">Transcription regulation</keyword>
<evidence type="ECO:0000256" key="3">
    <source>
        <dbReference type="ARBA" id="ARBA00023015"/>
    </source>
</evidence>
<evidence type="ECO:0000256" key="4">
    <source>
        <dbReference type="ARBA" id="ARBA00023159"/>
    </source>
</evidence>
<dbReference type="InterPro" id="IPR007737">
    <property type="entry name" value="Mga_HTH"/>
</dbReference>
<dbReference type="Pfam" id="PF00359">
    <property type="entry name" value="PTS_EIIA_2"/>
    <property type="match status" value="1"/>
</dbReference>
<feature type="domain" description="PRD" evidence="8">
    <location>
        <begin position="187"/>
        <end position="292"/>
    </location>
</feature>
<dbReference type="SUPFAM" id="SSF55804">
    <property type="entry name" value="Phoshotransferase/anion transport protein"/>
    <property type="match status" value="1"/>
</dbReference>
<dbReference type="InterPro" id="IPR036634">
    <property type="entry name" value="PRD_sf"/>
</dbReference>
<dbReference type="SUPFAM" id="SSF52794">
    <property type="entry name" value="PTS system IIB component-like"/>
    <property type="match status" value="1"/>
</dbReference>
<dbReference type="PROSITE" id="PS51099">
    <property type="entry name" value="PTS_EIIB_TYPE_2"/>
    <property type="match status" value="1"/>
</dbReference>
<feature type="domain" description="PTS EIIB type-2" evidence="7">
    <location>
        <begin position="412"/>
        <end position="503"/>
    </location>
</feature>
<evidence type="ECO:0000313" key="10">
    <source>
        <dbReference type="Proteomes" id="UP000717624"/>
    </source>
</evidence>
<evidence type="ECO:0000256" key="2">
    <source>
        <dbReference type="ARBA" id="ARBA00022737"/>
    </source>
</evidence>